<evidence type="ECO:0000259" key="3">
    <source>
        <dbReference type="Pfam" id="PF08547"/>
    </source>
</evidence>
<name>A0A1H3K1Q7_9RHOB</name>
<evidence type="ECO:0000256" key="2">
    <source>
        <dbReference type="SAM" id="SignalP"/>
    </source>
</evidence>
<dbReference type="SUPFAM" id="SSF49785">
    <property type="entry name" value="Galactose-binding domain-like"/>
    <property type="match status" value="1"/>
</dbReference>
<feature type="chain" id="PRO_5011552918" evidence="2">
    <location>
        <begin position="25"/>
        <end position="190"/>
    </location>
</feature>
<reference evidence="4 5" key="1">
    <citation type="submission" date="2016-10" db="EMBL/GenBank/DDBJ databases">
        <authorList>
            <person name="de Groot N.N."/>
        </authorList>
    </citation>
    <scope>NUCLEOTIDE SEQUENCE [LARGE SCALE GENOMIC DNA]</scope>
    <source>
        <strain evidence="4 5">DSM 24677</strain>
    </source>
</reference>
<feature type="domain" description="NADH:ubiquinone oxidoreductase intermediate-associated protein 30" evidence="3">
    <location>
        <begin position="41"/>
        <end position="174"/>
    </location>
</feature>
<dbReference type="Proteomes" id="UP000199026">
    <property type="component" value="Unassembled WGS sequence"/>
</dbReference>
<comment type="similarity">
    <text evidence="1">Belongs to the CIA30 family.</text>
</comment>
<evidence type="ECO:0000313" key="4">
    <source>
        <dbReference type="EMBL" id="SDY45538.1"/>
    </source>
</evidence>
<feature type="signal peptide" evidence="2">
    <location>
        <begin position="1"/>
        <end position="24"/>
    </location>
</feature>
<dbReference type="PANTHER" id="PTHR13194">
    <property type="entry name" value="COMPLEX I INTERMEDIATE-ASSOCIATED PROTEIN 30"/>
    <property type="match status" value="1"/>
</dbReference>
<dbReference type="GeneID" id="78124339"/>
<dbReference type="InterPro" id="IPR008979">
    <property type="entry name" value="Galactose-bd-like_sf"/>
</dbReference>
<dbReference type="OrthoDB" id="442188at2"/>
<dbReference type="STRING" id="576131.SAMN05444486_102266"/>
<keyword evidence="2" id="KW-0732">Signal</keyword>
<organism evidence="4 5">
    <name type="scientific">Lentibacter algarum</name>
    <dbReference type="NCBI Taxonomy" id="576131"/>
    <lineage>
        <taxon>Bacteria</taxon>
        <taxon>Pseudomonadati</taxon>
        <taxon>Pseudomonadota</taxon>
        <taxon>Alphaproteobacteria</taxon>
        <taxon>Rhodobacterales</taxon>
        <taxon>Roseobacteraceae</taxon>
        <taxon>Lentibacter</taxon>
    </lineage>
</organism>
<dbReference type="PANTHER" id="PTHR13194:SF19">
    <property type="entry name" value="NAD(P)-BINDING ROSSMANN-FOLD SUPERFAMILY PROTEIN"/>
    <property type="match status" value="1"/>
</dbReference>
<dbReference type="InterPro" id="IPR039131">
    <property type="entry name" value="NDUFAF1"/>
</dbReference>
<protein>
    <submittedName>
        <fullName evidence="4">Complex I intermediate-associated protein 30 (CIA30)</fullName>
    </submittedName>
</protein>
<sequence>MGRFGNVLRAMALGVVAVGSVAQAGESGGEQMIEDFSGTPDARWEFISDQVMGGVSTGTVALEREGPQGFVHLTGDVSTKNNGGFIQARLQLSEALPAEVTGLELRVRGNGQAYFIHIRTGGTLLPWNFYQGRFEADEEWSTVRIPFASFKAEGRLLRKELSAVAVKSIAVVAYGRDHTADVSVARISVY</sequence>
<dbReference type="InterPro" id="IPR013857">
    <property type="entry name" value="NADH-UbQ_OxRdtase-assoc_prot30"/>
</dbReference>
<gene>
    <name evidence="4" type="ORF">SAMN05444486_102266</name>
</gene>
<evidence type="ECO:0000313" key="5">
    <source>
        <dbReference type="Proteomes" id="UP000199026"/>
    </source>
</evidence>
<dbReference type="EMBL" id="FNPR01000002">
    <property type="protein sequence ID" value="SDY45538.1"/>
    <property type="molecule type" value="Genomic_DNA"/>
</dbReference>
<accession>A0A1H3K1Q7</accession>
<proteinExistence type="inferred from homology"/>
<evidence type="ECO:0000256" key="1">
    <source>
        <dbReference type="ARBA" id="ARBA00007884"/>
    </source>
</evidence>
<keyword evidence="5" id="KW-1185">Reference proteome</keyword>
<dbReference type="AlphaFoldDB" id="A0A1H3K1Q7"/>
<dbReference type="Pfam" id="PF08547">
    <property type="entry name" value="CIA30"/>
    <property type="match status" value="1"/>
</dbReference>
<dbReference type="RefSeq" id="WP_089889766.1">
    <property type="nucleotide sequence ID" value="NZ_CALJFH010000002.1"/>
</dbReference>